<name>A0A1W9KPE6_9BURK</name>
<evidence type="ECO:0000313" key="1">
    <source>
        <dbReference type="EMBL" id="OQW86023.1"/>
    </source>
</evidence>
<gene>
    <name evidence="1" type="ORF">BWK72_19075</name>
</gene>
<dbReference type="EMBL" id="MTEI01000024">
    <property type="protein sequence ID" value="OQW86023.1"/>
    <property type="molecule type" value="Genomic_DNA"/>
</dbReference>
<reference evidence="1 2" key="1">
    <citation type="submission" date="2017-01" db="EMBL/GenBank/DDBJ databases">
        <title>Novel large sulfur bacteria in the metagenomes of groundwater-fed chemosynthetic microbial mats in the Lake Huron basin.</title>
        <authorList>
            <person name="Sharrar A.M."/>
            <person name="Flood B.E."/>
            <person name="Bailey J.V."/>
            <person name="Jones D.S."/>
            <person name="Biddanda B."/>
            <person name="Ruberg S.A."/>
            <person name="Marcus D.N."/>
            <person name="Dick G.J."/>
        </authorList>
    </citation>
    <scope>NUCLEOTIDE SEQUENCE [LARGE SCALE GENOMIC DNA]</scope>
    <source>
        <strain evidence="1">A7</strain>
    </source>
</reference>
<accession>A0A1W9KPE6</accession>
<dbReference type="AlphaFoldDB" id="A0A1W9KPE6"/>
<proteinExistence type="predicted"/>
<dbReference type="Proteomes" id="UP000192505">
    <property type="component" value="Unassembled WGS sequence"/>
</dbReference>
<organism evidence="1 2">
    <name type="scientific">Rhodoferax ferrireducens</name>
    <dbReference type="NCBI Taxonomy" id="192843"/>
    <lineage>
        <taxon>Bacteria</taxon>
        <taxon>Pseudomonadati</taxon>
        <taxon>Pseudomonadota</taxon>
        <taxon>Betaproteobacteria</taxon>
        <taxon>Burkholderiales</taxon>
        <taxon>Comamonadaceae</taxon>
        <taxon>Rhodoferax</taxon>
    </lineage>
</organism>
<evidence type="ECO:0000313" key="2">
    <source>
        <dbReference type="Proteomes" id="UP000192505"/>
    </source>
</evidence>
<sequence length="82" mass="9282">MDKQLQAEMTEAKQFMDGADADMAEKMAPKLENLKKVGCKDNDENAYHCDIEIEITKNRATNKAPISMRFINGSEVRMASNR</sequence>
<comment type="caution">
    <text evidence="1">The sequence shown here is derived from an EMBL/GenBank/DDBJ whole genome shotgun (WGS) entry which is preliminary data.</text>
</comment>
<protein>
    <submittedName>
        <fullName evidence="1">Uncharacterized protein</fullName>
    </submittedName>
</protein>